<dbReference type="EMBL" id="MF417909">
    <property type="protein sequence ID" value="ASN70625.1"/>
    <property type="molecule type" value="Genomic_DNA"/>
</dbReference>
<accession>A0A2H4J5T2</accession>
<dbReference type="Gene3D" id="3.90.75.20">
    <property type="match status" value="1"/>
</dbReference>
<reference evidence="3" key="1">
    <citation type="submission" date="2017-06" db="EMBL/GenBank/DDBJ databases">
        <title>Novel phages from South African skin metaviromes.</title>
        <authorList>
            <person name="van Zyl L.J."/>
            <person name="Abrahams Y."/>
            <person name="Stander E.A."/>
            <person name="Kirby B.M."/>
            <person name="Clavaud C."/>
            <person name="Farcet C."/>
            <person name="Breton L."/>
            <person name="Trindade M.I."/>
        </authorList>
    </citation>
    <scope>NUCLEOTIDE SEQUENCE</scope>
</reference>
<keyword evidence="3" id="KW-0255">Endonuclease</keyword>
<gene>
    <name evidence="2" type="ORF">10AX1_11</name>
    <name evidence="3" type="ORF">10F7_58</name>
</gene>
<dbReference type="InterPro" id="IPR054307">
    <property type="entry name" value="I-HmuI_NUMOD-like"/>
</dbReference>
<keyword evidence="3" id="KW-0540">Nuclease</keyword>
<dbReference type="Pfam" id="PF13392">
    <property type="entry name" value="HNH_3"/>
    <property type="match status" value="1"/>
</dbReference>
<protein>
    <submittedName>
        <fullName evidence="3">Putative HNH endonuclease family protein</fullName>
    </submittedName>
</protein>
<dbReference type="GO" id="GO:0016788">
    <property type="term" value="F:hydrolase activity, acting on ester bonds"/>
    <property type="evidence" value="ECO:0007669"/>
    <property type="project" value="InterPro"/>
</dbReference>
<dbReference type="SUPFAM" id="SSF54060">
    <property type="entry name" value="His-Me finger endonucleases"/>
    <property type="match status" value="1"/>
</dbReference>
<evidence type="ECO:0000313" key="3">
    <source>
        <dbReference type="EMBL" id="ASN70625.1"/>
    </source>
</evidence>
<dbReference type="InterPro" id="IPR044925">
    <property type="entry name" value="His-Me_finger_sf"/>
</dbReference>
<sequence>MVKQNIMCKDCSTNGKGEVWKEIEGYENYAISNYGNVWSYNINRKMSINKAGSYSTVGLRKYKGAKQDNKLVHRLVAQAFIPNPENKPQVNHIDENKMNNHFNNLEWATLSENYGYNNLHQRRVKTRKLSGYYDSEKFKIAIKNSAKTRSIPIKGINIKTGDTVYFESAREAGRNGFHQGAISACLRGEYSQHRGYKWYIDRAFEKWEG</sequence>
<name>A0A2H4J5T2_9CAUD</name>
<dbReference type="EMBL" id="MF417895">
    <property type="protein sequence ID" value="ASN69719.1"/>
    <property type="molecule type" value="Genomic_DNA"/>
</dbReference>
<dbReference type="InterPro" id="IPR003615">
    <property type="entry name" value="HNH_nuc"/>
</dbReference>
<dbReference type="Pfam" id="PF22083">
    <property type="entry name" value="I-HmuI_NUMOD-like"/>
    <property type="match status" value="1"/>
</dbReference>
<evidence type="ECO:0000259" key="1">
    <source>
        <dbReference type="SMART" id="SM00507"/>
    </source>
</evidence>
<dbReference type="SMART" id="SM00507">
    <property type="entry name" value="HNHc"/>
    <property type="match status" value="1"/>
</dbReference>
<dbReference type="InterPro" id="IPR010902">
    <property type="entry name" value="NUMOD4"/>
</dbReference>
<organism evidence="3">
    <name type="scientific">uncultured Caudovirales phage</name>
    <dbReference type="NCBI Taxonomy" id="2100421"/>
    <lineage>
        <taxon>Viruses</taxon>
        <taxon>Duplodnaviria</taxon>
        <taxon>Heunggongvirae</taxon>
        <taxon>Uroviricota</taxon>
        <taxon>Caudoviricetes</taxon>
        <taxon>Peduoviridae</taxon>
        <taxon>Maltschvirus</taxon>
        <taxon>Maltschvirus maltsch</taxon>
    </lineage>
</organism>
<dbReference type="Pfam" id="PF07463">
    <property type="entry name" value="NUMOD4"/>
    <property type="match status" value="1"/>
</dbReference>
<dbReference type="Gene3D" id="1.10.10.10">
    <property type="entry name" value="Winged helix-like DNA-binding domain superfamily/Winged helix DNA-binding domain"/>
    <property type="match status" value="1"/>
</dbReference>
<keyword evidence="3" id="KW-0378">Hydrolase</keyword>
<dbReference type="InterPro" id="IPR036388">
    <property type="entry name" value="WH-like_DNA-bd_sf"/>
</dbReference>
<proteinExistence type="predicted"/>
<feature type="domain" description="HNH nuclease" evidence="1">
    <location>
        <begin position="66"/>
        <end position="114"/>
    </location>
</feature>
<evidence type="ECO:0000313" key="2">
    <source>
        <dbReference type="EMBL" id="ASN69719.1"/>
    </source>
</evidence>
<dbReference type="GO" id="GO:0004519">
    <property type="term" value="F:endonuclease activity"/>
    <property type="evidence" value="ECO:0007669"/>
    <property type="project" value="UniProtKB-KW"/>
</dbReference>